<sequence length="261" mass="30888">MKWIDGLPFLIVFVLATVITTIRYIAFAGAAYYLVWKKGKDRLAHRLIQGKLPEFQKIKHEVLYSLSTMVVFGLVGVLIFWAKKNGYAKIYDDISEKGIPYLFFSLLALILFHDFYFYCTHRFMHWKPIFKHVHLVHHKSTNPSPWAAFAFHPYEAVIEAGVVPIFILFVPVHNLTIVLFLVYMTFLNVLGHLAFELFPKGFVGSKWTGWHNTTTHHNMHHKWFHCNYGLYFNWWDKIFGTNHKDYQKQFDEITERPLFIK</sequence>
<proteinExistence type="predicted"/>
<feature type="transmembrane region" description="Helical" evidence="5">
    <location>
        <begin position="101"/>
        <end position="119"/>
    </location>
</feature>
<evidence type="ECO:0000313" key="7">
    <source>
        <dbReference type="EMBL" id="TGN17369.1"/>
    </source>
</evidence>
<dbReference type="PANTHER" id="PTHR11863">
    <property type="entry name" value="STEROL DESATURASE"/>
    <property type="match status" value="1"/>
</dbReference>
<gene>
    <name evidence="7" type="ORF">EHS15_17700</name>
</gene>
<dbReference type="InterPro" id="IPR050307">
    <property type="entry name" value="Sterol_Desaturase_Related"/>
</dbReference>
<keyword evidence="3 5" id="KW-1133">Transmembrane helix</keyword>
<protein>
    <submittedName>
        <fullName evidence="7">Fatty acid hydroxylase family protein</fullName>
    </submittedName>
</protein>
<dbReference type="GO" id="GO:0016020">
    <property type="term" value="C:membrane"/>
    <property type="evidence" value="ECO:0007669"/>
    <property type="project" value="UniProtKB-SubCell"/>
</dbReference>
<comment type="subcellular location">
    <subcellularLocation>
        <location evidence="1">Membrane</location>
    </subcellularLocation>
</comment>
<dbReference type="GO" id="GO:0016491">
    <property type="term" value="F:oxidoreductase activity"/>
    <property type="evidence" value="ECO:0007669"/>
    <property type="project" value="InterPro"/>
</dbReference>
<dbReference type="RefSeq" id="WP_135761922.1">
    <property type="nucleotide sequence ID" value="NZ_RQHW01000078.1"/>
</dbReference>
<name>A0A4R9LWW6_9LEPT</name>
<keyword evidence="4 5" id="KW-0472">Membrane</keyword>
<dbReference type="GO" id="GO:0005506">
    <property type="term" value="F:iron ion binding"/>
    <property type="evidence" value="ECO:0007669"/>
    <property type="project" value="InterPro"/>
</dbReference>
<evidence type="ECO:0000256" key="5">
    <source>
        <dbReference type="SAM" id="Phobius"/>
    </source>
</evidence>
<feature type="transmembrane region" description="Helical" evidence="5">
    <location>
        <begin position="6"/>
        <end position="36"/>
    </location>
</feature>
<comment type="caution">
    <text evidence="7">The sequence shown here is derived from an EMBL/GenBank/DDBJ whole genome shotgun (WGS) entry which is preliminary data.</text>
</comment>
<evidence type="ECO:0000259" key="6">
    <source>
        <dbReference type="Pfam" id="PF04116"/>
    </source>
</evidence>
<reference evidence="7" key="1">
    <citation type="journal article" date="2019" name="PLoS Negl. Trop. Dis.">
        <title>Revisiting the worldwide diversity of Leptospira species in the environment.</title>
        <authorList>
            <person name="Vincent A.T."/>
            <person name="Schiettekatte O."/>
            <person name="Bourhy P."/>
            <person name="Veyrier F.J."/>
            <person name="Picardeau M."/>
        </authorList>
    </citation>
    <scope>NUCLEOTIDE SEQUENCE [LARGE SCALE GENOMIC DNA]</scope>
    <source>
        <strain evidence="7">201300427</strain>
    </source>
</reference>
<dbReference type="InterPro" id="IPR006694">
    <property type="entry name" value="Fatty_acid_hydroxylase"/>
</dbReference>
<organism evidence="7 8">
    <name type="scientific">Leptospira idonii</name>
    <dbReference type="NCBI Taxonomy" id="1193500"/>
    <lineage>
        <taxon>Bacteria</taxon>
        <taxon>Pseudomonadati</taxon>
        <taxon>Spirochaetota</taxon>
        <taxon>Spirochaetia</taxon>
        <taxon>Leptospirales</taxon>
        <taxon>Leptospiraceae</taxon>
        <taxon>Leptospira</taxon>
    </lineage>
</organism>
<evidence type="ECO:0000256" key="2">
    <source>
        <dbReference type="ARBA" id="ARBA00022692"/>
    </source>
</evidence>
<dbReference type="Pfam" id="PF04116">
    <property type="entry name" value="FA_hydroxylase"/>
    <property type="match status" value="1"/>
</dbReference>
<evidence type="ECO:0000256" key="3">
    <source>
        <dbReference type="ARBA" id="ARBA00022989"/>
    </source>
</evidence>
<dbReference type="Proteomes" id="UP000298058">
    <property type="component" value="Unassembled WGS sequence"/>
</dbReference>
<dbReference type="EMBL" id="RQHW01000078">
    <property type="protein sequence ID" value="TGN17369.1"/>
    <property type="molecule type" value="Genomic_DNA"/>
</dbReference>
<evidence type="ECO:0000313" key="8">
    <source>
        <dbReference type="Proteomes" id="UP000298058"/>
    </source>
</evidence>
<feature type="transmembrane region" description="Helical" evidence="5">
    <location>
        <begin position="146"/>
        <end position="169"/>
    </location>
</feature>
<evidence type="ECO:0000256" key="4">
    <source>
        <dbReference type="ARBA" id="ARBA00023136"/>
    </source>
</evidence>
<keyword evidence="8" id="KW-1185">Reference proteome</keyword>
<feature type="domain" description="Fatty acid hydroxylase" evidence="6">
    <location>
        <begin position="107"/>
        <end position="241"/>
    </location>
</feature>
<accession>A0A4R9LWW6</accession>
<evidence type="ECO:0000256" key="1">
    <source>
        <dbReference type="ARBA" id="ARBA00004370"/>
    </source>
</evidence>
<feature type="transmembrane region" description="Helical" evidence="5">
    <location>
        <begin position="175"/>
        <end position="198"/>
    </location>
</feature>
<dbReference type="OrthoDB" id="9770329at2"/>
<dbReference type="AlphaFoldDB" id="A0A4R9LWW6"/>
<dbReference type="GO" id="GO:0008610">
    <property type="term" value="P:lipid biosynthetic process"/>
    <property type="evidence" value="ECO:0007669"/>
    <property type="project" value="InterPro"/>
</dbReference>
<keyword evidence="2 5" id="KW-0812">Transmembrane</keyword>
<feature type="transmembrane region" description="Helical" evidence="5">
    <location>
        <begin position="62"/>
        <end position="81"/>
    </location>
</feature>